<dbReference type="OrthoDB" id="160860at2759"/>
<dbReference type="Proteomes" id="UP000433483">
    <property type="component" value="Unassembled WGS sequence"/>
</dbReference>
<keyword evidence="1" id="KW-0812">Transmembrane</keyword>
<evidence type="ECO:0000313" key="4">
    <source>
        <dbReference type="EMBL" id="KAE9292819.1"/>
    </source>
</evidence>
<feature type="transmembrane region" description="Helical" evidence="1">
    <location>
        <begin position="12"/>
        <end position="32"/>
    </location>
</feature>
<dbReference type="Proteomes" id="UP000488956">
    <property type="component" value="Unassembled WGS sequence"/>
</dbReference>
<keyword evidence="1" id="KW-0472">Membrane</keyword>
<evidence type="ECO:0000313" key="6">
    <source>
        <dbReference type="Proteomes" id="UP000437068"/>
    </source>
</evidence>
<evidence type="ECO:0000313" key="5">
    <source>
        <dbReference type="Proteomes" id="UP000433483"/>
    </source>
</evidence>
<accession>A0A6A3WT49</accession>
<feature type="transmembrane region" description="Helical" evidence="1">
    <location>
        <begin position="175"/>
        <end position="198"/>
    </location>
</feature>
<keyword evidence="1" id="KW-1133">Transmembrane helix</keyword>
<organism evidence="3 5">
    <name type="scientific">Phytophthora fragariae</name>
    <dbReference type="NCBI Taxonomy" id="53985"/>
    <lineage>
        <taxon>Eukaryota</taxon>
        <taxon>Sar</taxon>
        <taxon>Stramenopiles</taxon>
        <taxon>Oomycota</taxon>
        <taxon>Peronosporomycetes</taxon>
        <taxon>Peronosporales</taxon>
        <taxon>Peronosporaceae</taxon>
        <taxon>Phytophthora</taxon>
    </lineage>
</organism>
<evidence type="ECO:0000313" key="7">
    <source>
        <dbReference type="Proteomes" id="UP000488956"/>
    </source>
</evidence>
<dbReference type="EMBL" id="QXGE01001424">
    <property type="protein sequence ID" value="KAE9292819.1"/>
    <property type="molecule type" value="Genomic_DNA"/>
</dbReference>
<dbReference type="EMBL" id="QXFX01001427">
    <property type="protein sequence ID" value="KAE9090451.1"/>
    <property type="molecule type" value="Genomic_DNA"/>
</dbReference>
<evidence type="ECO:0000256" key="1">
    <source>
        <dbReference type="SAM" id="Phobius"/>
    </source>
</evidence>
<reference evidence="5 6" key="1">
    <citation type="submission" date="2018-08" db="EMBL/GenBank/DDBJ databases">
        <title>Genomic investigation of the strawberry pathogen Phytophthora fragariae indicates pathogenicity is determined by transcriptional variation in three key races.</title>
        <authorList>
            <person name="Adams T.M."/>
            <person name="Armitage A.D."/>
            <person name="Sobczyk M.K."/>
            <person name="Bates H.J."/>
            <person name="Dunwell J.M."/>
            <person name="Nellist C.F."/>
            <person name="Harrison R.J."/>
        </authorList>
    </citation>
    <scope>NUCLEOTIDE SEQUENCE [LARGE SCALE GENOMIC DNA]</scope>
    <source>
        <strain evidence="4 6">A4</strain>
        <strain evidence="3 5">NOV-27</strain>
        <strain evidence="2 7">ONT-3</strain>
    </source>
</reference>
<evidence type="ECO:0000313" key="3">
    <source>
        <dbReference type="EMBL" id="KAE9190323.1"/>
    </source>
</evidence>
<evidence type="ECO:0000313" key="2">
    <source>
        <dbReference type="EMBL" id="KAE9090451.1"/>
    </source>
</evidence>
<keyword evidence="5" id="KW-1185">Reference proteome</keyword>
<feature type="transmembrane region" description="Helical" evidence="1">
    <location>
        <begin position="93"/>
        <end position="114"/>
    </location>
</feature>
<dbReference type="EMBL" id="QXGB01001466">
    <property type="protein sequence ID" value="KAE9190323.1"/>
    <property type="molecule type" value="Genomic_DNA"/>
</dbReference>
<protein>
    <submittedName>
        <fullName evidence="3">Uncharacterized protein</fullName>
    </submittedName>
</protein>
<dbReference type="Proteomes" id="UP000437068">
    <property type="component" value="Unassembled WGS sequence"/>
</dbReference>
<proteinExistence type="predicted"/>
<gene>
    <name evidence="4" type="ORF">PF001_g18544</name>
    <name evidence="3" type="ORF">PF005_g19289</name>
    <name evidence="2" type="ORF">PF010_g18573</name>
</gene>
<sequence length="257" mass="29616">MGTEYHRMIGVLHASVAVVHAAYIVWMIGWSYRKKDLVFAIYNVFKLPINLEGVDGPNFDIVLLCREIVETALQTQQAYRMSLLLPRRGLNRGYVALLVLNCWSTALVHSVFHYHATRRRLLALVCDCVLDLVSSVGITTVLVGIYLPDFDFDPYGFPFLKWYEDVWRVYAMSEFQMILVSSWGDLAMRFIFAMNMLGNLNNMKKLMRARPSKPLRDKIHPRRATVVAPFHSSLANLRKTMPHFDGMDPEAMHFWVG</sequence>
<comment type="caution">
    <text evidence="3">The sequence shown here is derived from an EMBL/GenBank/DDBJ whole genome shotgun (WGS) entry which is preliminary data.</text>
</comment>
<name>A0A6A3WT49_9STRA</name>
<feature type="transmembrane region" description="Helical" evidence="1">
    <location>
        <begin position="121"/>
        <end position="147"/>
    </location>
</feature>
<dbReference type="AlphaFoldDB" id="A0A6A3WT49"/>